<dbReference type="EMBL" id="HBNS01000101">
    <property type="protein sequence ID" value="CAE4577798.1"/>
    <property type="molecule type" value="Transcribed_RNA"/>
</dbReference>
<evidence type="ECO:0000256" key="1">
    <source>
        <dbReference type="SAM" id="Phobius"/>
    </source>
</evidence>
<dbReference type="AlphaFoldDB" id="A0A7S4QCQ9"/>
<protein>
    <recommendedName>
        <fullName evidence="3">Nickel/cobalt efflux system</fullName>
    </recommendedName>
</protein>
<feature type="transmembrane region" description="Helical" evidence="1">
    <location>
        <begin position="236"/>
        <end position="260"/>
    </location>
</feature>
<keyword evidence="1" id="KW-0812">Transmembrane</keyword>
<evidence type="ECO:0000313" key="2">
    <source>
        <dbReference type="EMBL" id="CAE4577798.1"/>
    </source>
</evidence>
<organism evidence="2">
    <name type="scientific">Ditylum brightwellii</name>
    <dbReference type="NCBI Taxonomy" id="49249"/>
    <lineage>
        <taxon>Eukaryota</taxon>
        <taxon>Sar</taxon>
        <taxon>Stramenopiles</taxon>
        <taxon>Ochrophyta</taxon>
        <taxon>Bacillariophyta</taxon>
        <taxon>Mediophyceae</taxon>
        <taxon>Lithodesmiophycidae</taxon>
        <taxon>Lithodesmiales</taxon>
        <taxon>Lithodesmiaceae</taxon>
        <taxon>Ditylum</taxon>
    </lineage>
</organism>
<keyword evidence="1" id="KW-1133">Transmembrane helix</keyword>
<sequence length="307" mass="32538">MPSAPLPFQIIGNGIAMGIVHVLTGPDHLSALATLSANVGNYKAFALGVRWGVGHSTGLVVVATFLIALSQGETVDMSSTLSTILESFVGVFMLCLGTFGLIKAFRKNHDRTFLTNNNNDEDDEEENLPIQRGEASMSIADCPSSASSSLEVSSNTYQNQAVCDGGDSLSHDSIASKWEHWCLLSTCCCCCYCCFPKQKRQSIAGILALGIGLVHGVAGPGGVLGVIPAVHLKNPFLAALYLGTFCVTSTVVMGTFAALYGTYSKRLGAGAVQKEFYMEIFSSCLSILVGFTWIVLLSLGILDDVFP</sequence>
<feature type="transmembrane region" description="Helical" evidence="1">
    <location>
        <begin position="206"/>
        <end position="230"/>
    </location>
</feature>
<dbReference type="InterPro" id="IPR052776">
    <property type="entry name" value="Chloro_ReproSupport/MetalTrans"/>
</dbReference>
<feature type="transmembrane region" description="Helical" evidence="1">
    <location>
        <begin position="81"/>
        <end position="102"/>
    </location>
</feature>
<dbReference type="PANTHER" id="PTHR33876:SF4">
    <property type="entry name" value="CHLOROPLAST PROTEIN FOR GROWTH AND FERTILITY 2"/>
    <property type="match status" value="1"/>
</dbReference>
<feature type="transmembrane region" description="Helical" evidence="1">
    <location>
        <begin position="45"/>
        <end position="69"/>
    </location>
</feature>
<proteinExistence type="predicted"/>
<evidence type="ECO:0008006" key="3">
    <source>
        <dbReference type="Google" id="ProtNLM"/>
    </source>
</evidence>
<dbReference type="PANTHER" id="PTHR33876">
    <property type="entry name" value="UNNAMED PRODUCT"/>
    <property type="match status" value="1"/>
</dbReference>
<feature type="transmembrane region" description="Helical" evidence="1">
    <location>
        <begin position="6"/>
        <end position="24"/>
    </location>
</feature>
<name>A0A7S4QCQ9_9STRA</name>
<keyword evidence="1" id="KW-0472">Membrane</keyword>
<accession>A0A7S4QCQ9</accession>
<gene>
    <name evidence="2" type="ORF">DBRI00130_LOCUS85</name>
</gene>
<reference evidence="2" key="1">
    <citation type="submission" date="2021-01" db="EMBL/GenBank/DDBJ databases">
        <authorList>
            <person name="Corre E."/>
            <person name="Pelletier E."/>
            <person name="Niang G."/>
            <person name="Scheremetjew M."/>
            <person name="Finn R."/>
            <person name="Kale V."/>
            <person name="Holt S."/>
            <person name="Cochrane G."/>
            <person name="Meng A."/>
            <person name="Brown T."/>
            <person name="Cohen L."/>
        </authorList>
    </citation>
    <scope>NUCLEOTIDE SEQUENCE</scope>
    <source>
        <strain evidence="2">GSO104</strain>
    </source>
</reference>
<feature type="transmembrane region" description="Helical" evidence="1">
    <location>
        <begin position="280"/>
        <end position="302"/>
    </location>
</feature>